<dbReference type="SUPFAM" id="SSF51735">
    <property type="entry name" value="NAD(P)-binding Rossmann-fold domains"/>
    <property type="match status" value="1"/>
</dbReference>
<comment type="caution">
    <text evidence="4">The sequence shown here is derived from an EMBL/GenBank/DDBJ whole genome shotgun (WGS) entry which is preliminary data.</text>
</comment>
<dbReference type="InterPro" id="IPR050425">
    <property type="entry name" value="NAD(P)_dehydrat-like"/>
</dbReference>
<organism evidence="4 5">
    <name type="scientific">Prorocentrum cordatum</name>
    <dbReference type="NCBI Taxonomy" id="2364126"/>
    <lineage>
        <taxon>Eukaryota</taxon>
        <taxon>Sar</taxon>
        <taxon>Alveolata</taxon>
        <taxon>Dinophyceae</taxon>
        <taxon>Prorocentrales</taxon>
        <taxon>Prorocentraceae</taxon>
        <taxon>Prorocentrum</taxon>
    </lineage>
</organism>
<evidence type="ECO:0000313" key="4">
    <source>
        <dbReference type="EMBL" id="CAK0829224.1"/>
    </source>
</evidence>
<accession>A0ABN9SD60</accession>
<evidence type="ECO:0000256" key="1">
    <source>
        <dbReference type="ARBA" id="ARBA00023002"/>
    </source>
</evidence>
<dbReference type="Pfam" id="PF05368">
    <property type="entry name" value="NmrA"/>
    <property type="match status" value="1"/>
</dbReference>
<keyword evidence="5" id="KW-1185">Reference proteome</keyword>
<dbReference type="PANTHER" id="PTHR10366">
    <property type="entry name" value="NAD DEPENDENT EPIMERASE/DEHYDRATASE"/>
    <property type="match status" value="1"/>
</dbReference>
<proteinExistence type="predicted"/>
<feature type="non-terminal residue" evidence="4">
    <location>
        <position position="1"/>
    </location>
</feature>
<dbReference type="InterPro" id="IPR008030">
    <property type="entry name" value="NmrA-like"/>
</dbReference>
<sequence length="163" mass="16604">RARARPAAVPAQCSPARAGGRPARQRWAAAGGPENRPAGGAKPHTAPGAARAHPCRLPRAMMGPSAEAAEVGTVCVTGAAGYLAAHVVRGLLDRGHRVRGSVRSLGDQAKTAPLRALPGAAERLELAEADLMEPAGFPALLRGCRTLIHTATPIRGRGDAGGK</sequence>
<dbReference type="Gene3D" id="3.40.50.720">
    <property type="entry name" value="NAD(P)-binding Rossmann-like Domain"/>
    <property type="match status" value="1"/>
</dbReference>
<reference evidence="4" key="1">
    <citation type="submission" date="2023-10" db="EMBL/GenBank/DDBJ databases">
        <authorList>
            <person name="Chen Y."/>
            <person name="Shah S."/>
            <person name="Dougan E. K."/>
            <person name="Thang M."/>
            <person name="Chan C."/>
        </authorList>
    </citation>
    <scope>NUCLEOTIDE SEQUENCE [LARGE SCALE GENOMIC DNA]</scope>
</reference>
<dbReference type="Proteomes" id="UP001189429">
    <property type="component" value="Unassembled WGS sequence"/>
</dbReference>
<protein>
    <recommendedName>
        <fullName evidence="3">NmrA-like domain-containing protein</fullName>
    </recommendedName>
</protein>
<name>A0ABN9SD60_9DINO</name>
<keyword evidence="1" id="KW-0560">Oxidoreductase</keyword>
<feature type="domain" description="NmrA-like" evidence="3">
    <location>
        <begin position="73"/>
        <end position="149"/>
    </location>
</feature>
<evidence type="ECO:0000259" key="3">
    <source>
        <dbReference type="Pfam" id="PF05368"/>
    </source>
</evidence>
<dbReference type="PANTHER" id="PTHR10366:SF564">
    <property type="entry name" value="STEROL-4-ALPHA-CARBOXYLATE 3-DEHYDROGENASE, DECARBOXYLATING"/>
    <property type="match status" value="1"/>
</dbReference>
<dbReference type="InterPro" id="IPR036291">
    <property type="entry name" value="NAD(P)-bd_dom_sf"/>
</dbReference>
<evidence type="ECO:0000256" key="2">
    <source>
        <dbReference type="SAM" id="MobiDB-lite"/>
    </source>
</evidence>
<evidence type="ECO:0000313" key="5">
    <source>
        <dbReference type="Proteomes" id="UP001189429"/>
    </source>
</evidence>
<feature type="region of interest" description="Disordered" evidence="2">
    <location>
        <begin position="1"/>
        <end position="51"/>
    </location>
</feature>
<feature type="compositionally biased region" description="Low complexity" evidence="2">
    <location>
        <begin position="1"/>
        <end position="33"/>
    </location>
</feature>
<dbReference type="EMBL" id="CAUYUJ010010374">
    <property type="protein sequence ID" value="CAK0829224.1"/>
    <property type="molecule type" value="Genomic_DNA"/>
</dbReference>
<gene>
    <name evidence="4" type="ORF">PCOR1329_LOCUS28231</name>
</gene>